<gene>
    <name evidence="15" type="ORF">J0M35_04495</name>
</gene>
<evidence type="ECO:0000259" key="12">
    <source>
        <dbReference type="Pfam" id="PF01743"/>
    </source>
</evidence>
<dbReference type="Pfam" id="PF12627">
    <property type="entry name" value="PolyA_pol_RNAbd"/>
    <property type="match status" value="1"/>
</dbReference>
<keyword evidence="5" id="KW-0819">tRNA processing</keyword>
<feature type="domain" description="Poly A polymerase head" evidence="12">
    <location>
        <begin position="36"/>
        <end position="153"/>
    </location>
</feature>
<keyword evidence="6" id="KW-0548">Nucleotidyltransferase</keyword>
<dbReference type="SUPFAM" id="SSF81301">
    <property type="entry name" value="Nucleotidyltransferase"/>
    <property type="match status" value="1"/>
</dbReference>
<dbReference type="Gene3D" id="1.10.3090.10">
    <property type="entry name" value="cca-adding enzyme, domain 2"/>
    <property type="match status" value="1"/>
</dbReference>
<feature type="domain" description="HD" evidence="13">
    <location>
        <begin position="293"/>
        <end position="389"/>
    </location>
</feature>
<dbReference type="SUPFAM" id="SSF81891">
    <property type="entry name" value="Poly A polymerase C-terminal region-like"/>
    <property type="match status" value="1"/>
</dbReference>
<dbReference type="InterPro" id="IPR043519">
    <property type="entry name" value="NT_sf"/>
</dbReference>
<evidence type="ECO:0000313" key="16">
    <source>
        <dbReference type="Proteomes" id="UP000664277"/>
    </source>
</evidence>
<dbReference type="CDD" id="cd00077">
    <property type="entry name" value="HDc"/>
    <property type="match status" value="1"/>
</dbReference>
<evidence type="ECO:0000313" key="15">
    <source>
        <dbReference type="EMBL" id="MBN8659597.1"/>
    </source>
</evidence>
<dbReference type="GO" id="GO:0016779">
    <property type="term" value="F:nucleotidyltransferase activity"/>
    <property type="evidence" value="ECO:0007669"/>
    <property type="project" value="UniProtKB-KW"/>
</dbReference>
<dbReference type="CDD" id="cd05398">
    <property type="entry name" value="NT_ClassII-CCAase"/>
    <property type="match status" value="1"/>
</dbReference>
<evidence type="ECO:0000256" key="10">
    <source>
        <dbReference type="ARBA" id="ARBA00022884"/>
    </source>
</evidence>
<evidence type="ECO:0000259" key="13">
    <source>
        <dbReference type="Pfam" id="PF01966"/>
    </source>
</evidence>
<keyword evidence="7" id="KW-0479">Metal-binding</keyword>
<dbReference type="InterPro" id="IPR003607">
    <property type="entry name" value="HD/PDEase_dom"/>
</dbReference>
<dbReference type="InterPro" id="IPR006675">
    <property type="entry name" value="HDIG_dom"/>
</dbReference>
<evidence type="ECO:0000256" key="8">
    <source>
        <dbReference type="ARBA" id="ARBA00022741"/>
    </source>
</evidence>
<evidence type="ECO:0000256" key="7">
    <source>
        <dbReference type="ARBA" id="ARBA00022723"/>
    </source>
</evidence>
<dbReference type="InterPro" id="IPR050124">
    <property type="entry name" value="tRNA_CCA-adding_enzyme"/>
</dbReference>
<evidence type="ECO:0000256" key="1">
    <source>
        <dbReference type="ARBA" id="ARBA00001946"/>
    </source>
</evidence>
<dbReference type="Pfam" id="PF01743">
    <property type="entry name" value="PolyA_pol"/>
    <property type="match status" value="1"/>
</dbReference>
<organism evidence="15 16">
    <name type="scientific">Candidatus Obscuribacter phosphatis</name>
    <dbReference type="NCBI Taxonomy" id="1906157"/>
    <lineage>
        <taxon>Bacteria</taxon>
        <taxon>Bacillati</taxon>
        <taxon>Candidatus Melainabacteria</taxon>
        <taxon>Candidatus Obscuribacterales</taxon>
        <taxon>Candidatus Obscuribacteraceae</taxon>
        <taxon>Candidatus Obscuribacter</taxon>
    </lineage>
</organism>
<reference evidence="15" key="1">
    <citation type="submission" date="2021-02" db="EMBL/GenBank/DDBJ databases">
        <title>Genome-Resolved Metagenomics of a Microbial Community Performing Photosynthetic Biological Nutrient Removal.</title>
        <authorList>
            <person name="Mcdaniel E.A."/>
        </authorList>
    </citation>
    <scope>NUCLEOTIDE SEQUENCE</scope>
    <source>
        <strain evidence="15">UWPOB_OBS1</strain>
    </source>
</reference>
<comment type="similarity">
    <text evidence="2 11">Belongs to the tRNA nucleotidyltransferase/poly(A) polymerase family.</text>
</comment>
<name>A0A8J7PKN3_9BACT</name>
<dbReference type="GO" id="GO:0008033">
    <property type="term" value="P:tRNA processing"/>
    <property type="evidence" value="ECO:0007669"/>
    <property type="project" value="UniProtKB-KW"/>
</dbReference>
<dbReference type="PANTHER" id="PTHR47545:SF2">
    <property type="entry name" value="CC-ADDING TRNA NUCLEOTIDYLTRANSFERASE"/>
    <property type="match status" value="1"/>
</dbReference>
<comment type="caution">
    <text evidence="15">The sequence shown here is derived from an EMBL/GenBank/DDBJ whole genome shotgun (WGS) entry which is preliminary data.</text>
</comment>
<keyword evidence="9" id="KW-0460">Magnesium</keyword>
<dbReference type="EMBL" id="JAFLCK010000004">
    <property type="protein sequence ID" value="MBN8659597.1"/>
    <property type="molecule type" value="Genomic_DNA"/>
</dbReference>
<evidence type="ECO:0000256" key="3">
    <source>
        <dbReference type="ARBA" id="ARBA00022555"/>
    </source>
</evidence>
<evidence type="ECO:0000256" key="4">
    <source>
        <dbReference type="ARBA" id="ARBA00022679"/>
    </source>
</evidence>
<proteinExistence type="inferred from homology"/>
<dbReference type="Gene3D" id="3.30.460.10">
    <property type="entry name" value="Beta Polymerase, domain 2"/>
    <property type="match status" value="1"/>
</dbReference>
<dbReference type="GO" id="GO:0000166">
    <property type="term" value="F:nucleotide binding"/>
    <property type="evidence" value="ECO:0007669"/>
    <property type="project" value="UniProtKB-KW"/>
</dbReference>
<protein>
    <submittedName>
        <fullName evidence="15">HD domain-containing protein</fullName>
    </submittedName>
</protein>
<keyword evidence="4 11" id="KW-0808">Transferase</keyword>
<accession>A0A8J7PKN3</accession>
<dbReference type="InterPro" id="IPR032828">
    <property type="entry name" value="PolyA_RNA-bd"/>
</dbReference>
<dbReference type="Pfam" id="PF01966">
    <property type="entry name" value="HD"/>
    <property type="match status" value="1"/>
</dbReference>
<dbReference type="InterPro" id="IPR002646">
    <property type="entry name" value="PolA_pol_head_dom"/>
</dbReference>
<sequence>MPLIYKKVRFLDGMCPLSRPQVAAVFQRAREKGRKAYLVGGSIRDAIDLPENRTRRANLDFDFAIDGGAVEFAREISEKFAGHFVLLDDKFDIARVVLQEGIVLDFAGYSDGIEQDILRRDLTINALMMDGEVSDQVVDNVGGFEDLQANLIRAISEASLIDDPLRLLRVYRFACARAAQIDAATISIVKTHSEKLARVAPERINYELFSLLNYECSEYIHEMGSSGLLEAIFEELKECRRVTSNSYHHLALFDHSVETIPQLEAKFPSLPEFIQMSSRRELIPGISRLAASKVSALLHDIGKPATWQIQEDGRHSFIGHDKVGAEMIRPLAERMRWAKHLTRLVEKLVLWHLRPGQLFHTGEPTQKALNRFYRNVGDDFPELMLITYADFGATMGPGLSGEKREKLENSFDRLLTGYLTYKEQIQSMPKLLTGEDVMRELGIGPGVIVGEILQALEEAQEIKEVSNRSQAQAFIRNYYDAKRPVR</sequence>
<dbReference type="GO" id="GO:0046872">
    <property type="term" value="F:metal ion binding"/>
    <property type="evidence" value="ECO:0007669"/>
    <property type="project" value="UniProtKB-KW"/>
</dbReference>
<evidence type="ECO:0000259" key="14">
    <source>
        <dbReference type="Pfam" id="PF12627"/>
    </source>
</evidence>
<dbReference type="NCBIfam" id="TIGR00277">
    <property type="entry name" value="HDIG"/>
    <property type="match status" value="1"/>
</dbReference>
<feature type="domain" description="tRNA nucleotidyltransferase/poly(A) polymerase RNA and SrmB- binding" evidence="14">
    <location>
        <begin position="180"/>
        <end position="238"/>
    </location>
</feature>
<comment type="cofactor">
    <cofactor evidence="1">
        <name>Mg(2+)</name>
        <dbReference type="ChEBI" id="CHEBI:18420"/>
    </cofactor>
</comment>
<evidence type="ECO:0000256" key="11">
    <source>
        <dbReference type="RuleBase" id="RU003953"/>
    </source>
</evidence>
<evidence type="ECO:0000256" key="6">
    <source>
        <dbReference type="ARBA" id="ARBA00022695"/>
    </source>
</evidence>
<evidence type="ECO:0000256" key="2">
    <source>
        <dbReference type="ARBA" id="ARBA00007265"/>
    </source>
</evidence>
<dbReference type="Proteomes" id="UP000664277">
    <property type="component" value="Unassembled WGS sequence"/>
</dbReference>
<dbReference type="GO" id="GO:0000049">
    <property type="term" value="F:tRNA binding"/>
    <property type="evidence" value="ECO:0007669"/>
    <property type="project" value="UniProtKB-KW"/>
</dbReference>
<keyword evidence="3" id="KW-0820">tRNA-binding</keyword>
<dbReference type="InterPro" id="IPR006674">
    <property type="entry name" value="HD_domain"/>
</dbReference>
<dbReference type="PANTHER" id="PTHR47545">
    <property type="entry name" value="MULTIFUNCTIONAL CCA PROTEIN"/>
    <property type="match status" value="1"/>
</dbReference>
<evidence type="ECO:0000256" key="5">
    <source>
        <dbReference type="ARBA" id="ARBA00022694"/>
    </source>
</evidence>
<keyword evidence="8" id="KW-0547">Nucleotide-binding</keyword>
<keyword evidence="10 11" id="KW-0694">RNA-binding</keyword>
<evidence type="ECO:0000256" key="9">
    <source>
        <dbReference type="ARBA" id="ARBA00022842"/>
    </source>
</evidence>
<dbReference type="AlphaFoldDB" id="A0A8J7PKN3"/>